<evidence type="ECO:0000313" key="3">
    <source>
        <dbReference type="Proteomes" id="UP001432322"/>
    </source>
</evidence>
<evidence type="ECO:0000256" key="1">
    <source>
        <dbReference type="SAM" id="MobiDB-lite"/>
    </source>
</evidence>
<evidence type="ECO:0000313" key="2">
    <source>
        <dbReference type="EMBL" id="GMT26700.1"/>
    </source>
</evidence>
<dbReference type="Proteomes" id="UP001432322">
    <property type="component" value="Unassembled WGS sequence"/>
</dbReference>
<feature type="region of interest" description="Disordered" evidence="1">
    <location>
        <begin position="1"/>
        <end position="165"/>
    </location>
</feature>
<feature type="compositionally biased region" description="Basic and acidic residues" evidence="1">
    <location>
        <begin position="114"/>
        <end position="126"/>
    </location>
</feature>
<dbReference type="AlphaFoldDB" id="A0AAV5W8J0"/>
<sequence>RREEGEGERREERRDRSKYPVLPLLESTPLKARGTAGRAREDAGGSPRRRHLFADRETQPADVQVVSIGVGTSARDLPQQRSTTGVQCDTVEDPHSRHGISTEETSSSFGQVPERLRGEAGAEVRVVEAPTPRPRQTAPASFRVHDRTLSTSPSDSVPLPRLSISSPDSMMRELLEGVTLTEAPAGAAVAPVPTPRQRTRMYAAASSEEEEVEEAENTLENLESIREH</sequence>
<comment type="caution">
    <text evidence="2">The sequence shown here is derived from an EMBL/GenBank/DDBJ whole genome shotgun (WGS) entry which is preliminary data.</text>
</comment>
<reference evidence="2" key="1">
    <citation type="submission" date="2023-10" db="EMBL/GenBank/DDBJ databases">
        <title>Genome assembly of Pristionchus species.</title>
        <authorList>
            <person name="Yoshida K."/>
            <person name="Sommer R.J."/>
        </authorList>
    </citation>
    <scope>NUCLEOTIDE SEQUENCE</scope>
    <source>
        <strain evidence="2">RS5133</strain>
    </source>
</reference>
<feature type="non-terminal residue" evidence="2">
    <location>
        <position position="1"/>
    </location>
</feature>
<feature type="region of interest" description="Disordered" evidence="1">
    <location>
        <begin position="204"/>
        <end position="228"/>
    </location>
</feature>
<proteinExistence type="predicted"/>
<organism evidence="2 3">
    <name type="scientific">Pristionchus fissidentatus</name>
    <dbReference type="NCBI Taxonomy" id="1538716"/>
    <lineage>
        <taxon>Eukaryota</taxon>
        <taxon>Metazoa</taxon>
        <taxon>Ecdysozoa</taxon>
        <taxon>Nematoda</taxon>
        <taxon>Chromadorea</taxon>
        <taxon>Rhabditida</taxon>
        <taxon>Rhabditina</taxon>
        <taxon>Diplogasteromorpha</taxon>
        <taxon>Diplogasteroidea</taxon>
        <taxon>Neodiplogasteridae</taxon>
        <taxon>Pristionchus</taxon>
    </lineage>
</organism>
<dbReference type="EMBL" id="BTSY01000005">
    <property type="protein sequence ID" value="GMT26700.1"/>
    <property type="molecule type" value="Genomic_DNA"/>
</dbReference>
<protein>
    <submittedName>
        <fullName evidence="2">Uncharacterized protein</fullName>
    </submittedName>
</protein>
<keyword evidence="3" id="KW-1185">Reference proteome</keyword>
<gene>
    <name evidence="2" type="ORF">PFISCL1PPCAC_17997</name>
</gene>
<feature type="compositionally biased region" description="Acidic residues" evidence="1">
    <location>
        <begin position="207"/>
        <end position="217"/>
    </location>
</feature>
<accession>A0AAV5W8J0</accession>
<name>A0AAV5W8J0_9BILA</name>
<feature type="compositionally biased region" description="Basic and acidic residues" evidence="1">
    <location>
        <begin position="1"/>
        <end position="18"/>
    </location>
</feature>